<organism evidence="1 2">
    <name type="scientific">Acinetobacter lwoffii</name>
    <dbReference type="NCBI Taxonomy" id="28090"/>
    <lineage>
        <taxon>Bacteria</taxon>
        <taxon>Pseudomonadati</taxon>
        <taxon>Pseudomonadota</taxon>
        <taxon>Gammaproteobacteria</taxon>
        <taxon>Moraxellales</taxon>
        <taxon>Moraxellaceae</taxon>
        <taxon>Acinetobacter</taxon>
    </lineage>
</organism>
<protein>
    <recommendedName>
        <fullName evidence="3">Zinc protease</fullName>
    </recommendedName>
</protein>
<evidence type="ECO:0000313" key="1">
    <source>
        <dbReference type="EMBL" id="HJF28937.1"/>
    </source>
</evidence>
<sequence length="174" mass="20960">MKNAFIRLFKSIVQYSIYFFYNWLNIKEFQYRGLTEGEVNIAKKVFHNLINYNDVKIFNIRYLPWQPKSILMAPNGRIFVNQELFVKDYSECSIAMQGVFIHELAHILQYQKHKNVVLRGFILQSAYYLSFKLYNPYKYKLIEGKLFEQYNIEQQGDIARDIFFEKIPNIIIQN</sequence>
<evidence type="ECO:0008006" key="3">
    <source>
        <dbReference type="Google" id="ProtNLM"/>
    </source>
</evidence>
<proteinExistence type="predicted"/>
<dbReference type="Proteomes" id="UP000787156">
    <property type="component" value="Unassembled WGS sequence"/>
</dbReference>
<dbReference type="EMBL" id="DYWX01000131">
    <property type="protein sequence ID" value="HJF28937.1"/>
    <property type="molecule type" value="Genomic_DNA"/>
</dbReference>
<accession>A0A9D3A0F1</accession>
<gene>
    <name evidence="1" type="ORF">K8V79_12040</name>
</gene>
<dbReference type="AlphaFoldDB" id="A0A9D3A0F1"/>
<evidence type="ECO:0000313" key="2">
    <source>
        <dbReference type="Proteomes" id="UP000787156"/>
    </source>
</evidence>
<name>A0A9D3A0F1_ACILW</name>
<comment type="caution">
    <text evidence="1">The sequence shown here is derived from an EMBL/GenBank/DDBJ whole genome shotgun (WGS) entry which is preliminary data.</text>
</comment>
<reference evidence="1" key="1">
    <citation type="journal article" date="2021" name="PeerJ">
        <title>Extensive microbial diversity within the chicken gut microbiome revealed by metagenomics and culture.</title>
        <authorList>
            <person name="Gilroy R."/>
            <person name="Ravi A."/>
            <person name="Getino M."/>
            <person name="Pursley I."/>
            <person name="Horton D.L."/>
            <person name="Alikhan N.F."/>
            <person name="Baker D."/>
            <person name="Gharbi K."/>
            <person name="Hall N."/>
            <person name="Watson M."/>
            <person name="Adriaenssens E.M."/>
            <person name="Foster-Nyarko E."/>
            <person name="Jarju S."/>
            <person name="Secka A."/>
            <person name="Antonio M."/>
            <person name="Oren A."/>
            <person name="Chaudhuri R.R."/>
            <person name="La Ragione R."/>
            <person name="Hildebrand F."/>
            <person name="Pallen M.J."/>
        </authorList>
    </citation>
    <scope>NUCLEOTIDE SEQUENCE</scope>
    <source>
        <strain evidence="1">CHK135-1449</strain>
    </source>
</reference>
<reference evidence="1" key="2">
    <citation type="submission" date="2021-09" db="EMBL/GenBank/DDBJ databases">
        <authorList>
            <person name="Gilroy R."/>
        </authorList>
    </citation>
    <scope>NUCLEOTIDE SEQUENCE</scope>
    <source>
        <strain evidence="1">CHK135-1449</strain>
    </source>
</reference>